<reference evidence="1" key="1">
    <citation type="submission" date="2019-08" db="EMBL/GenBank/DDBJ databases">
        <authorList>
            <person name="Kucharzyk K."/>
            <person name="Murdoch R.W."/>
            <person name="Higgins S."/>
            <person name="Loffler F."/>
        </authorList>
    </citation>
    <scope>NUCLEOTIDE SEQUENCE</scope>
</reference>
<comment type="caution">
    <text evidence="1">The sequence shown here is derived from an EMBL/GenBank/DDBJ whole genome shotgun (WGS) entry which is preliminary data.</text>
</comment>
<sequence>MKKIIILLFVSIFNFGKSQYVGVNNQNPKVALDVKGDLRVRSLETASSFSLSDNFVLSDTNNKLKTVKFNDLNLPQVSKIGTVMSVINNKLDIAPEVVVQATANQTTNGVGNPVVLNVLNKELVDNYNAYSNGVFTCPVSGVYMVILCYQTTSVNTSNYSANNVVGIWDDIANRWIARINDTNMAINTTNAIKTAKLMTAINMTEGNTYSMRFIAGVTGSTTNTVTVLGNTNLVNTENSPSMLRIIRIK</sequence>
<dbReference type="InterPro" id="IPR008983">
    <property type="entry name" value="Tumour_necrosis_fac-like_dom"/>
</dbReference>
<accession>A0A644TC26</accession>
<evidence type="ECO:0008006" key="2">
    <source>
        <dbReference type="Google" id="ProtNLM"/>
    </source>
</evidence>
<dbReference type="EMBL" id="VSSQ01000023">
    <property type="protein sequence ID" value="MPL64037.1"/>
    <property type="molecule type" value="Genomic_DNA"/>
</dbReference>
<dbReference type="AlphaFoldDB" id="A0A644TC26"/>
<gene>
    <name evidence="1" type="ORF">SDC9_09686</name>
</gene>
<evidence type="ECO:0000313" key="1">
    <source>
        <dbReference type="EMBL" id="MPL64037.1"/>
    </source>
</evidence>
<dbReference type="Gene3D" id="2.60.120.40">
    <property type="match status" value="1"/>
</dbReference>
<proteinExistence type="predicted"/>
<protein>
    <recommendedName>
        <fullName evidence="2">C1q domain-containing protein</fullName>
    </recommendedName>
</protein>
<name>A0A644TC26_9ZZZZ</name>
<organism evidence="1">
    <name type="scientific">bioreactor metagenome</name>
    <dbReference type="NCBI Taxonomy" id="1076179"/>
    <lineage>
        <taxon>unclassified sequences</taxon>
        <taxon>metagenomes</taxon>
        <taxon>ecological metagenomes</taxon>
    </lineage>
</organism>
<dbReference type="SUPFAM" id="SSF49842">
    <property type="entry name" value="TNF-like"/>
    <property type="match status" value="1"/>
</dbReference>